<keyword evidence="3" id="KW-1185">Reference proteome</keyword>
<dbReference type="PANTHER" id="PTHR19446">
    <property type="entry name" value="REVERSE TRANSCRIPTASES"/>
    <property type="match status" value="1"/>
</dbReference>
<dbReference type="SUPFAM" id="SSF56219">
    <property type="entry name" value="DNase I-like"/>
    <property type="match status" value="1"/>
</dbReference>
<evidence type="ECO:0000313" key="2">
    <source>
        <dbReference type="EMBL" id="VDI81328.1"/>
    </source>
</evidence>
<sequence>MNAKLDKRGGNPNSGQKGADQIRALVSDYNLCDSFRYLFPSKISTTWLSFAQNVSCRLDRIYISSTCKQYIHNVTVNPVGCSDHDAVILTFENNTDLSTGSGYWKINNTVLQDKPFKDSFKIFWLNLIDEMDGDQDFWSICKDNIKLFVIEYCKRKNKIKRRILHEYEHKYYALQKHEQSYPGEYIEQVKAIKDLIYEFQKDSFQGSKIRSRAKVLDNSEKPSKFFFQLEVNRGRKKLITKIEENSKHFSTSGDILDQFRNFYTNLFTTEEGTLSDDQKLSYITLICKDPEKSHLLKMYRPISLLNVDVKIISKIITNRFMAVMHVLIHPDQTCAVRDRSILDNAHLFRNISDYVEQKNIPCAFVGLDQEKAYDRVEYDFLFEALEKYNFGPNIIKWIKILYTDISSSVIVNNYISDPFPLTRGVKQGCSLSPLLYVLALEPFARKVRADEDISGVRLPGSMEQVKISLYADDSNGICTDDKSIGKLLYWCELYGKASGAKLNKSKTKGLFLGKWKSRSDHPFGISWAEKIKIIGIMFGNNVTADDIWHSIYIRFCKVLNTWLLNRNLSLLEKSMIINSVACGKLWYVGSIYLMPDHYVKLFEKKIFSFLWPYNCEPVSRHTLYLHKFFGGLNVVNIRQKMTSFQIRHIQKIIANCDAKFTFFSIYWIGLSLRHLNSQLARNSIPHTDQVPLFYLSCLKSLRSFTDKNPDISLDGLKTKDIYNLIFDLDYKVKICEKNPHINYTHVFQNLCNKFIDKCARDIMFKIVHDVIPVNFYMYKRHIYKTDKCTFCKHFHVETIQHLFYDCVHVKPLKTILNTWFVSLTQGSQFTSDHIRFRDLPALHGKSLQIALFLISDFVYVIWCYRNLVKFDHVPFSGQSLIMRFLGRIRVRILADFHRMPLLEFVETWCTCNNMFCRVVGDRVIISFMG</sequence>
<dbReference type="InterPro" id="IPR000477">
    <property type="entry name" value="RT_dom"/>
</dbReference>
<dbReference type="PROSITE" id="PS50878">
    <property type="entry name" value="RT_POL"/>
    <property type="match status" value="1"/>
</dbReference>
<dbReference type="Gene3D" id="3.60.10.10">
    <property type="entry name" value="Endonuclease/exonuclease/phosphatase"/>
    <property type="match status" value="1"/>
</dbReference>
<protein>
    <recommendedName>
        <fullName evidence="1">Reverse transcriptase domain-containing protein</fullName>
    </recommendedName>
</protein>
<dbReference type="Pfam" id="PF00078">
    <property type="entry name" value="RVT_1"/>
    <property type="match status" value="1"/>
</dbReference>
<evidence type="ECO:0000259" key="1">
    <source>
        <dbReference type="PROSITE" id="PS50878"/>
    </source>
</evidence>
<dbReference type="Proteomes" id="UP000596742">
    <property type="component" value="Unassembled WGS sequence"/>
</dbReference>
<dbReference type="InterPro" id="IPR036691">
    <property type="entry name" value="Endo/exonu/phosph_ase_sf"/>
</dbReference>
<dbReference type="OrthoDB" id="6159741at2759"/>
<dbReference type="EMBL" id="UYJE01010249">
    <property type="protein sequence ID" value="VDI81328.1"/>
    <property type="molecule type" value="Genomic_DNA"/>
</dbReference>
<dbReference type="SUPFAM" id="SSF56672">
    <property type="entry name" value="DNA/RNA polymerases"/>
    <property type="match status" value="1"/>
</dbReference>
<comment type="caution">
    <text evidence="2">The sequence shown here is derived from an EMBL/GenBank/DDBJ whole genome shotgun (WGS) entry which is preliminary data.</text>
</comment>
<organism evidence="2 3">
    <name type="scientific">Mytilus galloprovincialis</name>
    <name type="common">Mediterranean mussel</name>
    <dbReference type="NCBI Taxonomy" id="29158"/>
    <lineage>
        <taxon>Eukaryota</taxon>
        <taxon>Metazoa</taxon>
        <taxon>Spiralia</taxon>
        <taxon>Lophotrochozoa</taxon>
        <taxon>Mollusca</taxon>
        <taxon>Bivalvia</taxon>
        <taxon>Autobranchia</taxon>
        <taxon>Pteriomorphia</taxon>
        <taxon>Mytilida</taxon>
        <taxon>Mytiloidea</taxon>
        <taxon>Mytilidae</taxon>
        <taxon>Mytilinae</taxon>
        <taxon>Mytilus</taxon>
    </lineage>
</organism>
<accession>A0A8B6HMP3</accession>
<dbReference type="InterPro" id="IPR043502">
    <property type="entry name" value="DNA/RNA_pol_sf"/>
</dbReference>
<proteinExistence type="predicted"/>
<dbReference type="CDD" id="cd01650">
    <property type="entry name" value="RT_nLTR_like"/>
    <property type="match status" value="1"/>
</dbReference>
<gene>
    <name evidence="2" type="ORF">MGAL_10B038108</name>
</gene>
<name>A0A8B6HMP3_MYTGA</name>
<reference evidence="2" key="1">
    <citation type="submission" date="2018-11" db="EMBL/GenBank/DDBJ databases">
        <authorList>
            <person name="Alioto T."/>
            <person name="Alioto T."/>
        </authorList>
    </citation>
    <scope>NUCLEOTIDE SEQUENCE</scope>
</reference>
<dbReference type="AlphaFoldDB" id="A0A8B6HMP3"/>
<evidence type="ECO:0000313" key="3">
    <source>
        <dbReference type="Proteomes" id="UP000596742"/>
    </source>
</evidence>
<feature type="domain" description="Reverse transcriptase" evidence="1">
    <location>
        <begin position="267"/>
        <end position="538"/>
    </location>
</feature>